<name>A0A5C1QAD7_9SPIO</name>
<keyword evidence="3" id="KW-0804">Transcription</keyword>
<dbReference type="SMART" id="SM00418">
    <property type="entry name" value="HTH_ARSR"/>
    <property type="match status" value="1"/>
</dbReference>
<dbReference type="GO" id="GO:0003677">
    <property type="term" value="F:DNA binding"/>
    <property type="evidence" value="ECO:0007669"/>
    <property type="project" value="UniProtKB-KW"/>
</dbReference>
<dbReference type="Pfam" id="PF01022">
    <property type="entry name" value="HTH_5"/>
    <property type="match status" value="1"/>
</dbReference>
<evidence type="ECO:0000256" key="2">
    <source>
        <dbReference type="ARBA" id="ARBA00023125"/>
    </source>
</evidence>
<dbReference type="Gene3D" id="1.10.10.10">
    <property type="entry name" value="Winged helix-like DNA-binding domain superfamily/Winged helix DNA-binding domain"/>
    <property type="match status" value="1"/>
</dbReference>
<evidence type="ECO:0000256" key="3">
    <source>
        <dbReference type="ARBA" id="ARBA00023163"/>
    </source>
</evidence>
<keyword evidence="1" id="KW-0805">Transcription regulation</keyword>
<dbReference type="CDD" id="cd00090">
    <property type="entry name" value="HTH_ARSR"/>
    <property type="match status" value="1"/>
</dbReference>
<gene>
    <name evidence="5" type="ORF">EW093_02550</name>
</gene>
<dbReference type="InterPro" id="IPR051011">
    <property type="entry name" value="Metal_resp_trans_reg"/>
</dbReference>
<sequence>MEKCKNDELVNEYAKKLKVIGHPLRMKILILIEDKSSCVGDLWQCLNTSQPSISQHLAILKDAGIVTSKVDGNKRIYNIVDDFVKSIIQNINLTL</sequence>
<accession>A0A5C1QAD7</accession>
<dbReference type="RefSeq" id="WP_149566882.1">
    <property type="nucleotide sequence ID" value="NZ_CP035807.1"/>
</dbReference>
<evidence type="ECO:0000313" key="5">
    <source>
        <dbReference type="EMBL" id="QEN03624.1"/>
    </source>
</evidence>
<keyword evidence="6" id="KW-1185">Reference proteome</keyword>
<dbReference type="OrthoDB" id="9798835at2"/>
<dbReference type="AlphaFoldDB" id="A0A5C1QAD7"/>
<dbReference type="GO" id="GO:0003700">
    <property type="term" value="F:DNA-binding transcription factor activity"/>
    <property type="evidence" value="ECO:0007669"/>
    <property type="project" value="InterPro"/>
</dbReference>
<keyword evidence="2" id="KW-0238">DNA-binding</keyword>
<dbReference type="InterPro" id="IPR036388">
    <property type="entry name" value="WH-like_DNA-bd_sf"/>
</dbReference>
<dbReference type="PROSITE" id="PS50987">
    <property type="entry name" value="HTH_ARSR_2"/>
    <property type="match status" value="1"/>
</dbReference>
<dbReference type="InterPro" id="IPR001845">
    <property type="entry name" value="HTH_ArsR_DNA-bd_dom"/>
</dbReference>
<dbReference type="InterPro" id="IPR036390">
    <property type="entry name" value="WH_DNA-bd_sf"/>
</dbReference>
<dbReference type="Proteomes" id="UP000323824">
    <property type="component" value="Chromosome"/>
</dbReference>
<evidence type="ECO:0000256" key="1">
    <source>
        <dbReference type="ARBA" id="ARBA00023015"/>
    </source>
</evidence>
<feature type="domain" description="HTH arsR-type" evidence="4">
    <location>
        <begin position="5"/>
        <end position="95"/>
    </location>
</feature>
<dbReference type="SUPFAM" id="SSF46785">
    <property type="entry name" value="Winged helix' DNA-binding domain"/>
    <property type="match status" value="1"/>
</dbReference>
<evidence type="ECO:0000259" key="4">
    <source>
        <dbReference type="PROSITE" id="PS50987"/>
    </source>
</evidence>
<reference evidence="5 6" key="2">
    <citation type="submission" date="2019-09" db="EMBL/GenBank/DDBJ databases">
        <title>Complete Genome Sequence and Methylome Analysis of free living Spirochaetas.</title>
        <authorList>
            <person name="Leshcheva N."/>
            <person name="Mikheeva N."/>
        </authorList>
    </citation>
    <scope>NUCLEOTIDE SEQUENCE [LARGE SCALE GENOMIC DNA]</scope>
    <source>
        <strain evidence="5 6">P</strain>
    </source>
</reference>
<dbReference type="EMBL" id="CP035807">
    <property type="protein sequence ID" value="QEN03624.1"/>
    <property type="molecule type" value="Genomic_DNA"/>
</dbReference>
<proteinExistence type="predicted"/>
<reference evidence="5 6" key="1">
    <citation type="submission" date="2019-02" db="EMBL/GenBank/DDBJ databases">
        <authorList>
            <person name="Fomenkov A."/>
            <person name="Dubinina G."/>
            <person name="Grabovich M."/>
            <person name="Vincze T."/>
            <person name="Roberts R.J."/>
        </authorList>
    </citation>
    <scope>NUCLEOTIDE SEQUENCE [LARGE SCALE GENOMIC DNA]</scope>
    <source>
        <strain evidence="5 6">P</strain>
    </source>
</reference>
<dbReference type="PANTHER" id="PTHR43132">
    <property type="entry name" value="ARSENICAL RESISTANCE OPERON REPRESSOR ARSR-RELATED"/>
    <property type="match status" value="1"/>
</dbReference>
<protein>
    <submittedName>
        <fullName evidence="5">ArsR family transcriptional regulator</fullName>
    </submittedName>
</protein>
<dbReference type="PRINTS" id="PR00778">
    <property type="entry name" value="HTHARSR"/>
</dbReference>
<dbReference type="PANTHER" id="PTHR43132:SF2">
    <property type="entry name" value="ARSENICAL RESISTANCE OPERON REPRESSOR ARSR-RELATED"/>
    <property type="match status" value="1"/>
</dbReference>
<dbReference type="KEGG" id="sper:EW093_02550"/>
<dbReference type="InterPro" id="IPR011991">
    <property type="entry name" value="ArsR-like_HTH"/>
</dbReference>
<dbReference type="NCBIfam" id="NF033788">
    <property type="entry name" value="HTH_metalloreg"/>
    <property type="match status" value="1"/>
</dbReference>
<organism evidence="5 6">
    <name type="scientific">Thiospirochaeta perfilievii</name>
    <dbReference type="NCBI Taxonomy" id="252967"/>
    <lineage>
        <taxon>Bacteria</taxon>
        <taxon>Pseudomonadati</taxon>
        <taxon>Spirochaetota</taxon>
        <taxon>Spirochaetia</taxon>
        <taxon>Spirochaetales</taxon>
        <taxon>Spirochaetaceae</taxon>
        <taxon>Thiospirochaeta</taxon>
    </lineage>
</organism>
<evidence type="ECO:0000313" key="6">
    <source>
        <dbReference type="Proteomes" id="UP000323824"/>
    </source>
</evidence>